<name>A0A1E4SPW6_9ASCO</name>
<feature type="region of interest" description="Disordered" evidence="2">
    <location>
        <begin position="89"/>
        <end position="117"/>
    </location>
</feature>
<protein>
    <recommendedName>
        <fullName evidence="3">Oxo-4-hydroxy-4-carboxy-5-ureidoimidazoline decarboxylase domain-containing protein</fullName>
    </recommendedName>
</protein>
<dbReference type="EMBL" id="KV453909">
    <property type="protein sequence ID" value="ODV81539.1"/>
    <property type="molecule type" value="Genomic_DNA"/>
</dbReference>
<reference evidence="5" key="1">
    <citation type="submission" date="2016-05" db="EMBL/GenBank/DDBJ databases">
        <title>Comparative genomics of biotechnologically important yeasts.</title>
        <authorList>
            <consortium name="DOE Joint Genome Institute"/>
            <person name="Riley R."/>
            <person name="Haridas S."/>
            <person name="Wolfe K.H."/>
            <person name="Lopes M.R."/>
            <person name="Hittinger C.T."/>
            <person name="Goker M."/>
            <person name="Salamov A."/>
            <person name="Wisecaver J."/>
            <person name="Long T.M."/>
            <person name="Aerts A.L."/>
            <person name="Barry K."/>
            <person name="Choi C."/>
            <person name="Clum A."/>
            <person name="Coughlan A.Y."/>
            <person name="Deshpande S."/>
            <person name="Douglass A.P."/>
            <person name="Hanson S.J."/>
            <person name="Klenk H.-P."/>
            <person name="Labutti K."/>
            <person name="Lapidus A."/>
            <person name="Lindquist E."/>
            <person name="Lipzen A."/>
            <person name="Meier-Kolthoff J.P."/>
            <person name="Ohm R.A."/>
            <person name="Otillar R.P."/>
            <person name="Pangilinan J."/>
            <person name="Peng Y."/>
            <person name="Rokas A."/>
            <person name="Rosa C.A."/>
            <person name="Scheuner C."/>
            <person name="Sibirny A.A."/>
            <person name="Slot J.C."/>
            <person name="Stielow J.B."/>
            <person name="Sun H."/>
            <person name="Kurtzman C.P."/>
            <person name="Blackwell M."/>
            <person name="Grigoriev I.V."/>
            <person name="Jeffries T.W."/>
        </authorList>
    </citation>
    <scope>NUCLEOTIDE SEQUENCE [LARGE SCALE GENOMIC DNA]</scope>
    <source>
        <strain evidence="5">NRRL Y-17324</strain>
    </source>
</reference>
<dbReference type="SUPFAM" id="SSF158694">
    <property type="entry name" value="UraD-Like"/>
    <property type="match status" value="1"/>
</dbReference>
<keyword evidence="5" id="KW-1185">Reference proteome</keyword>
<sequence>MAYKLPPISSLTQIDRKDQVVALGHLFEPCETLSEFIISRIAHQSFEDYQRLIEFVRIELVHFLQQAEAEANRSGTGVDPRISKIIAAHPRLGGSSKAPTGKLSEHSSKEQKSLQGSEEESKKLVYLNDLYEETFPGLRYVVFVNGRSREVVMKDMQERIDRGDIQKERRQAFEAMCDIALDRAGKLGAKQHL</sequence>
<dbReference type="InterPro" id="IPR018020">
    <property type="entry name" value="OHCU_decarboxylase"/>
</dbReference>
<dbReference type="RefSeq" id="XP_020066661.1">
    <property type="nucleotide sequence ID" value="XM_020206193.1"/>
</dbReference>
<dbReference type="GO" id="GO:0006144">
    <property type="term" value="P:purine nucleobase metabolic process"/>
    <property type="evidence" value="ECO:0007669"/>
    <property type="project" value="UniProtKB-KW"/>
</dbReference>
<evidence type="ECO:0000259" key="3">
    <source>
        <dbReference type="Pfam" id="PF09349"/>
    </source>
</evidence>
<dbReference type="Pfam" id="PF09349">
    <property type="entry name" value="OHCU_decarbox"/>
    <property type="match status" value="1"/>
</dbReference>
<dbReference type="OrthoDB" id="5398391at2759"/>
<dbReference type="AlphaFoldDB" id="A0A1E4SPW6"/>
<feature type="compositionally biased region" description="Basic and acidic residues" evidence="2">
    <location>
        <begin position="103"/>
        <end position="112"/>
    </location>
</feature>
<evidence type="ECO:0000313" key="4">
    <source>
        <dbReference type="EMBL" id="ODV81539.1"/>
    </source>
</evidence>
<dbReference type="PANTHER" id="PTHR37987:SF1">
    <property type="entry name" value="OXO-4-HYDROXY-4-CARBOXY-5-UREIDOIMIDAZOLINE DECARBOXYLASE DOMAIN-CONTAINING PROTEIN"/>
    <property type="match status" value="1"/>
</dbReference>
<dbReference type="Gene3D" id="1.10.3330.10">
    <property type="entry name" value="Oxo-4-hydroxy-4-carboxy-5-ureidoimidazoline decarboxylase"/>
    <property type="match status" value="1"/>
</dbReference>
<dbReference type="PANTHER" id="PTHR37987">
    <property type="entry name" value="CHROMOSOME 9, WHOLE GENOME SHOTGUN SEQUENCE"/>
    <property type="match status" value="1"/>
</dbReference>
<dbReference type="STRING" id="984487.A0A1E4SPW6"/>
<evidence type="ECO:0000256" key="2">
    <source>
        <dbReference type="SAM" id="MobiDB-lite"/>
    </source>
</evidence>
<evidence type="ECO:0000256" key="1">
    <source>
        <dbReference type="ARBA" id="ARBA00022631"/>
    </source>
</evidence>
<evidence type="ECO:0000313" key="5">
    <source>
        <dbReference type="Proteomes" id="UP000094285"/>
    </source>
</evidence>
<keyword evidence="1" id="KW-0659">Purine metabolism</keyword>
<accession>A0A1E4SPW6</accession>
<dbReference type="InterPro" id="IPR036778">
    <property type="entry name" value="OHCU_decarboxylase_sf"/>
</dbReference>
<dbReference type="Proteomes" id="UP000094285">
    <property type="component" value="Unassembled WGS sequence"/>
</dbReference>
<dbReference type="GeneID" id="30980330"/>
<gene>
    <name evidence="4" type="ORF">CANTADRAFT_111125</name>
</gene>
<proteinExistence type="predicted"/>
<feature type="domain" description="Oxo-4-hydroxy-4-carboxy-5-ureidoimidazoline decarboxylase" evidence="3">
    <location>
        <begin position="13"/>
        <end position="184"/>
    </location>
</feature>
<organism evidence="4 5">
    <name type="scientific">Suhomyces tanzawaensis NRRL Y-17324</name>
    <dbReference type="NCBI Taxonomy" id="984487"/>
    <lineage>
        <taxon>Eukaryota</taxon>
        <taxon>Fungi</taxon>
        <taxon>Dikarya</taxon>
        <taxon>Ascomycota</taxon>
        <taxon>Saccharomycotina</taxon>
        <taxon>Pichiomycetes</taxon>
        <taxon>Debaryomycetaceae</taxon>
        <taxon>Suhomyces</taxon>
    </lineage>
</organism>